<reference evidence="3 4" key="1">
    <citation type="submission" date="2017-05" db="EMBL/GenBank/DDBJ databases">
        <title>Vagococcus spp. assemblies.</title>
        <authorList>
            <person name="Gulvik C.A."/>
        </authorList>
    </citation>
    <scope>NUCLEOTIDE SEQUENCE [LARGE SCALE GENOMIC DNA]</scope>
    <source>
        <strain evidence="3 4">LMG 24798</strain>
    </source>
</reference>
<dbReference type="AlphaFoldDB" id="A0A430B2P4"/>
<evidence type="ECO:0000313" key="4">
    <source>
        <dbReference type="Proteomes" id="UP000286773"/>
    </source>
</evidence>
<keyword evidence="4" id="KW-1185">Reference proteome</keyword>
<feature type="chain" id="PRO_5019552250" description="WxL domain-containing protein" evidence="1">
    <location>
        <begin position="26"/>
        <end position="235"/>
    </location>
</feature>
<sequence>MKKVVMVTLSALALSSLVLVQPAAATSSKTTEGKIEYVDGGLIIDPDPDPEIPPVVDPDPNPEDDFEARLPGMLDFGKAKVHAGEKTFLALINNGDAIELKDREANKDKLQKGAVAVLDNTGEQKGWEVKVKQNNQFAAETDILDGAVLSFTAGRTATQENGTLPSTITPEGTNVVLPLDSTGAGTAVSLMKAEAGEGVGLTSFAIRDFQLKVPGNVMKINSYTTTLDWTVSNTP</sequence>
<feature type="domain" description="WxL" evidence="2">
    <location>
        <begin position="25"/>
        <end position="235"/>
    </location>
</feature>
<dbReference type="InterPro" id="IPR027994">
    <property type="entry name" value="WxL_dom"/>
</dbReference>
<comment type="caution">
    <text evidence="3">The sequence shown here is derived from an EMBL/GenBank/DDBJ whole genome shotgun (WGS) entry which is preliminary data.</text>
</comment>
<protein>
    <recommendedName>
        <fullName evidence="2">WxL domain-containing protein</fullName>
    </recommendedName>
</protein>
<dbReference type="EMBL" id="NGKC01000001">
    <property type="protein sequence ID" value="RSU14607.1"/>
    <property type="molecule type" value="Genomic_DNA"/>
</dbReference>
<evidence type="ECO:0000313" key="3">
    <source>
        <dbReference type="EMBL" id="RSU14607.1"/>
    </source>
</evidence>
<dbReference type="OrthoDB" id="2187926at2"/>
<accession>A0A430B2P4</accession>
<evidence type="ECO:0000259" key="2">
    <source>
        <dbReference type="Pfam" id="PF13731"/>
    </source>
</evidence>
<dbReference type="Proteomes" id="UP000286773">
    <property type="component" value="Unassembled WGS sequence"/>
</dbReference>
<feature type="signal peptide" evidence="1">
    <location>
        <begin position="1"/>
        <end position="25"/>
    </location>
</feature>
<proteinExistence type="predicted"/>
<gene>
    <name evidence="3" type="ORF">CBF27_01080</name>
</gene>
<dbReference type="RefSeq" id="WP_126811525.1">
    <property type="nucleotide sequence ID" value="NZ_NGKC01000001.1"/>
</dbReference>
<keyword evidence="1" id="KW-0732">Signal</keyword>
<name>A0A430B2P4_9ENTE</name>
<organism evidence="3 4">
    <name type="scientific">Vagococcus acidifermentans</name>
    <dbReference type="NCBI Taxonomy" id="564710"/>
    <lineage>
        <taxon>Bacteria</taxon>
        <taxon>Bacillati</taxon>
        <taxon>Bacillota</taxon>
        <taxon>Bacilli</taxon>
        <taxon>Lactobacillales</taxon>
        <taxon>Enterococcaceae</taxon>
        <taxon>Vagococcus</taxon>
    </lineage>
</organism>
<dbReference type="Pfam" id="PF13731">
    <property type="entry name" value="WxL"/>
    <property type="match status" value="1"/>
</dbReference>
<evidence type="ECO:0000256" key="1">
    <source>
        <dbReference type="SAM" id="SignalP"/>
    </source>
</evidence>